<dbReference type="PANTHER" id="PTHR47926">
    <property type="entry name" value="PENTATRICOPEPTIDE REPEAT-CONTAINING PROTEIN"/>
    <property type="match status" value="1"/>
</dbReference>
<feature type="repeat" description="PPR" evidence="4">
    <location>
        <begin position="82"/>
        <end position="112"/>
    </location>
</feature>
<dbReference type="NCBIfam" id="TIGR00756">
    <property type="entry name" value="PPR"/>
    <property type="match status" value="5"/>
</dbReference>
<organism evidence="6 7">
    <name type="scientific">Solanum commersonii</name>
    <name type="common">Commerson's wild potato</name>
    <name type="synonym">Commerson's nightshade</name>
    <dbReference type="NCBI Taxonomy" id="4109"/>
    <lineage>
        <taxon>Eukaryota</taxon>
        <taxon>Viridiplantae</taxon>
        <taxon>Streptophyta</taxon>
        <taxon>Embryophyta</taxon>
        <taxon>Tracheophyta</taxon>
        <taxon>Spermatophyta</taxon>
        <taxon>Magnoliopsida</taxon>
        <taxon>eudicotyledons</taxon>
        <taxon>Gunneridae</taxon>
        <taxon>Pentapetalae</taxon>
        <taxon>asterids</taxon>
        <taxon>lamiids</taxon>
        <taxon>Solanales</taxon>
        <taxon>Solanaceae</taxon>
        <taxon>Solanoideae</taxon>
        <taxon>Solaneae</taxon>
        <taxon>Solanum</taxon>
    </lineage>
</organism>
<accession>A0A9J5WHT6</accession>
<proteinExistence type="inferred from homology"/>
<dbReference type="GO" id="GO:0003723">
    <property type="term" value="F:RNA binding"/>
    <property type="evidence" value="ECO:0007669"/>
    <property type="project" value="InterPro"/>
</dbReference>
<feature type="repeat" description="PPR" evidence="4">
    <location>
        <begin position="315"/>
        <end position="349"/>
    </location>
</feature>
<dbReference type="OrthoDB" id="1877836at2759"/>
<dbReference type="EMBL" id="JACXVP010000011">
    <property type="protein sequence ID" value="KAG5574997.1"/>
    <property type="molecule type" value="Genomic_DNA"/>
</dbReference>
<dbReference type="InterPro" id="IPR011990">
    <property type="entry name" value="TPR-like_helical_dom_sf"/>
</dbReference>
<name>A0A9J5WHT6_SOLCO</name>
<dbReference type="AlphaFoldDB" id="A0A9J5WHT6"/>
<dbReference type="Pfam" id="PF01535">
    <property type="entry name" value="PPR"/>
    <property type="match status" value="3"/>
</dbReference>
<gene>
    <name evidence="6" type="ORF">H5410_055131</name>
</gene>
<keyword evidence="2" id="KW-0677">Repeat</keyword>
<dbReference type="FunFam" id="1.25.40.10:FF:000488">
    <property type="entry name" value="Pentatricopeptide repeat-containing protein, mitochondrial"/>
    <property type="match status" value="1"/>
</dbReference>
<protein>
    <recommendedName>
        <fullName evidence="5">DYW domain-containing protein</fullName>
    </recommendedName>
</protein>
<dbReference type="Gene3D" id="1.25.40.10">
    <property type="entry name" value="Tetratricopeptide repeat domain"/>
    <property type="match status" value="3"/>
</dbReference>
<dbReference type="GO" id="GO:0008270">
    <property type="term" value="F:zinc ion binding"/>
    <property type="evidence" value="ECO:0007669"/>
    <property type="project" value="InterPro"/>
</dbReference>
<evidence type="ECO:0000256" key="4">
    <source>
        <dbReference type="PROSITE-ProRule" id="PRU00708"/>
    </source>
</evidence>
<dbReference type="InterPro" id="IPR046848">
    <property type="entry name" value="E_motif"/>
</dbReference>
<dbReference type="InterPro" id="IPR046960">
    <property type="entry name" value="PPR_At4g14850-like_plant"/>
</dbReference>
<dbReference type="FunFam" id="1.25.40.10:FF:000381">
    <property type="entry name" value="Pentatricopeptide repeat-containing protein"/>
    <property type="match status" value="1"/>
</dbReference>
<feature type="repeat" description="PPR" evidence="4">
    <location>
        <begin position="214"/>
        <end position="248"/>
    </location>
</feature>
<evidence type="ECO:0000256" key="1">
    <source>
        <dbReference type="ARBA" id="ARBA00006643"/>
    </source>
</evidence>
<evidence type="ECO:0000313" key="7">
    <source>
        <dbReference type="Proteomes" id="UP000824120"/>
    </source>
</evidence>
<dbReference type="PANTHER" id="PTHR47926:SF542">
    <property type="entry name" value="PENTATRICOPEPTIDE REPEAT-CONTAINING PROTEIN"/>
    <property type="match status" value="1"/>
</dbReference>
<evidence type="ECO:0000259" key="5">
    <source>
        <dbReference type="Pfam" id="PF14432"/>
    </source>
</evidence>
<dbReference type="Pfam" id="PF13041">
    <property type="entry name" value="PPR_2"/>
    <property type="match status" value="3"/>
</dbReference>
<dbReference type="InterPro" id="IPR002885">
    <property type="entry name" value="PPR_rpt"/>
</dbReference>
<dbReference type="PROSITE" id="PS51375">
    <property type="entry name" value="PPR"/>
    <property type="match status" value="5"/>
</dbReference>
<feature type="repeat" description="PPR" evidence="4">
    <location>
        <begin position="183"/>
        <end position="213"/>
    </location>
</feature>
<keyword evidence="7" id="KW-1185">Reference proteome</keyword>
<reference evidence="6 7" key="1">
    <citation type="submission" date="2020-09" db="EMBL/GenBank/DDBJ databases">
        <title>De no assembly of potato wild relative species, Solanum commersonii.</title>
        <authorList>
            <person name="Cho K."/>
        </authorList>
    </citation>
    <scope>NUCLEOTIDE SEQUENCE [LARGE SCALE GENOMIC DNA]</scope>
    <source>
        <strain evidence="6">LZ3.2</strain>
        <tissue evidence="6">Leaf</tissue>
    </source>
</reference>
<feature type="domain" description="DYW" evidence="5">
    <location>
        <begin position="530"/>
        <end position="621"/>
    </location>
</feature>
<dbReference type="Proteomes" id="UP000824120">
    <property type="component" value="Chromosome 11"/>
</dbReference>
<evidence type="ECO:0000256" key="2">
    <source>
        <dbReference type="ARBA" id="ARBA00022737"/>
    </source>
</evidence>
<dbReference type="InterPro" id="IPR032867">
    <property type="entry name" value="DYW_dom"/>
</dbReference>
<comment type="caution">
    <text evidence="6">The sequence shown here is derived from an EMBL/GenBank/DDBJ whole genome shotgun (WGS) entry which is preliminary data.</text>
</comment>
<evidence type="ECO:0000313" key="6">
    <source>
        <dbReference type="EMBL" id="KAG5574997.1"/>
    </source>
</evidence>
<dbReference type="Pfam" id="PF20431">
    <property type="entry name" value="E_motif"/>
    <property type="match status" value="1"/>
</dbReference>
<sequence length="743" mass="83925">MKAFQRSKFSNLCNARRRNLSSVADATLPKSDDEEYIVNGEYKNSIILPYLHRAVQECAKQRNAMTGKSMHTQIIKYGYEVDLLTTNMLINMYSKCGIVDFARKVFDEMPQRTLVSWNTLMGSYIQNRDEDEALRLFVRMQREGSQVSGFTVSGVLCACAAKFAVLESKQLHGFAIKVSVESNVFVSTALLDVYAKCGLMKDAFRVFDSMNERNEVTWSSMVAGYVQNELYEEAIMFFHRLQKSGIEHNQFTLSSVISACAAMAALLEGNETHAIVWKTGFGANVYVASSLVDLYARCGSVDEAYIVFSNAEVKNDVIWNSMISGLARNARSLEAMTLFEKMQLAGFYPNEWTYVSVLSACSHMGLVDKGRIYFAKMKKEHNLSSNVYHYSCMVDILGRKGLVEEAKDLIEHMPFAATASMWGSVLASCRVYGNVEVAEIAAKHLFELEPNNAGNHVLLSNIYASKRRWGDVASTRKLLKDSEAKKERGKSWIQIKDKVHTFMVGERNHPSIIEVYSRLDELLVGMEKLGYKGETEHDLHDVEVSRKHELLRHHSEKLAFTFGLMCLPSNAPIRIMKNLRICGDCHSFMKFASKVTRREIIVRDVNRFHHFTNGSCSCGEFCWTPGSDFPNYDEQRPSAILMTSRQGPECACSVIPLANNHVESWRWRKVNHNNTTSQPNGLLTQQEELLLLLDQTRTDSLTGLTECGGNLFGERKEMLFAREAAQLIYLLKFGHSFTGGSCN</sequence>
<dbReference type="GO" id="GO:0009451">
    <property type="term" value="P:RNA modification"/>
    <property type="evidence" value="ECO:0007669"/>
    <property type="project" value="InterPro"/>
</dbReference>
<dbReference type="FunFam" id="1.25.40.10:FF:000144">
    <property type="entry name" value="Pentatricopeptide repeat-containing protein, mitochondrial"/>
    <property type="match status" value="1"/>
</dbReference>
<evidence type="ECO:0000256" key="3">
    <source>
        <dbReference type="ARBA" id="ARBA00022946"/>
    </source>
</evidence>
<dbReference type="FunFam" id="1.25.40.10:FF:000366">
    <property type="entry name" value="Pentatricopeptide (PPR) repeat-containing protein"/>
    <property type="match status" value="1"/>
</dbReference>
<comment type="similarity">
    <text evidence="1">Belongs to the PPR family. PCMP-H subfamily.</text>
</comment>
<feature type="repeat" description="PPR" evidence="4">
    <location>
        <begin position="113"/>
        <end position="147"/>
    </location>
</feature>
<keyword evidence="3" id="KW-0809">Transit peptide</keyword>
<dbReference type="Pfam" id="PF14432">
    <property type="entry name" value="DYW_deaminase"/>
    <property type="match status" value="1"/>
</dbReference>